<evidence type="ECO:0000256" key="1">
    <source>
        <dbReference type="ARBA" id="ARBA00023002"/>
    </source>
</evidence>
<evidence type="ECO:0000259" key="2">
    <source>
        <dbReference type="Pfam" id="PF00248"/>
    </source>
</evidence>
<proteinExistence type="predicted"/>
<dbReference type="SUPFAM" id="SSF51430">
    <property type="entry name" value="NAD(P)-linked oxidoreductase"/>
    <property type="match status" value="1"/>
</dbReference>
<accession>C1AUQ7</accession>
<evidence type="ECO:0000313" key="4">
    <source>
        <dbReference type="Proteomes" id="UP000002212"/>
    </source>
</evidence>
<dbReference type="KEGG" id="rop:ROP_51500"/>
<gene>
    <name evidence="3" type="ordered locus">ROP_51500</name>
</gene>
<dbReference type="STRING" id="632772.ROP_51500"/>
<organism evidence="3 4">
    <name type="scientific">Rhodococcus opacus (strain B4)</name>
    <dbReference type="NCBI Taxonomy" id="632772"/>
    <lineage>
        <taxon>Bacteria</taxon>
        <taxon>Bacillati</taxon>
        <taxon>Actinomycetota</taxon>
        <taxon>Actinomycetes</taxon>
        <taxon>Mycobacteriales</taxon>
        <taxon>Nocardiaceae</taxon>
        <taxon>Rhodococcus</taxon>
    </lineage>
</organism>
<dbReference type="Proteomes" id="UP000002212">
    <property type="component" value="Chromosome"/>
</dbReference>
<dbReference type="Pfam" id="PF00248">
    <property type="entry name" value="Aldo_ket_red"/>
    <property type="match status" value="1"/>
</dbReference>
<name>C1AUQ7_RHOOB</name>
<evidence type="ECO:0000313" key="3">
    <source>
        <dbReference type="EMBL" id="BAH53397.1"/>
    </source>
</evidence>
<dbReference type="GO" id="GO:0005737">
    <property type="term" value="C:cytoplasm"/>
    <property type="evidence" value="ECO:0007669"/>
    <property type="project" value="TreeGrafter"/>
</dbReference>
<dbReference type="InterPro" id="IPR020471">
    <property type="entry name" value="AKR"/>
</dbReference>
<dbReference type="PRINTS" id="PR00069">
    <property type="entry name" value="ALDKETRDTASE"/>
</dbReference>
<reference evidence="3 4" key="1">
    <citation type="submission" date="2009-03" db="EMBL/GenBank/DDBJ databases">
        <title>Comparison of the complete genome sequences of Rhodococcus erythropolis PR4 and Rhodococcus opacus B4.</title>
        <authorList>
            <person name="Takarada H."/>
            <person name="Sekine M."/>
            <person name="Hosoyama A."/>
            <person name="Yamada R."/>
            <person name="Fujisawa T."/>
            <person name="Omata S."/>
            <person name="Shimizu A."/>
            <person name="Tsukatani N."/>
            <person name="Tanikawa S."/>
            <person name="Fujita N."/>
            <person name="Harayama S."/>
        </authorList>
    </citation>
    <scope>NUCLEOTIDE SEQUENCE [LARGE SCALE GENOMIC DNA]</scope>
    <source>
        <strain evidence="3 4">B4</strain>
    </source>
</reference>
<dbReference type="InterPro" id="IPR023210">
    <property type="entry name" value="NADP_OxRdtase_dom"/>
</dbReference>
<dbReference type="EMBL" id="AP011115">
    <property type="protein sequence ID" value="BAH53397.1"/>
    <property type="molecule type" value="Genomic_DNA"/>
</dbReference>
<dbReference type="GO" id="GO:0016491">
    <property type="term" value="F:oxidoreductase activity"/>
    <property type="evidence" value="ECO:0007669"/>
    <property type="project" value="UniProtKB-KW"/>
</dbReference>
<dbReference type="AlphaFoldDB" id="C1AUQ7"/>
<protein>
    <submittedName>
        <fullName evidence="3">Putative aldo-keto reductase</fullName>
    </submittedName>
</protein>
<sequence length="335" mass="35783">MGRMTNIPTVQLSEGLTVSAQGYGAMSVAPVYGPVDPAEALATLHHAIDIGVTFIDTANVYGDGASEIAVGTVLKERRDEVQLATKFGLVGNIANGRRSINGKPEYVGQALDESLSRLGVDTVDLYYLHRVDPEVPIEDTVGAIAEQVKAGKVRHIGLSEATGDELRRASRVHPIAAIQSEWSIWSRDVEKHVVPAAAELGIGFVPYSPVGRGFLTGTYDPAVLGDKDLRRRFPRFGDDALPSNLKVLDVVREVAAELDATPAQVSLAWLDAKGREFGLPSVSIPGTRFAARVTENAGALALTLTEGQIARLDLLADLTVGERTADPTWVSLGRE</sequence>
<dbReference type="Gene3D" id="3.20.20.100">
    <property type="entry name" value="NADP-dependent oxidoreductase domain"/>
    <property type="match status" value="1"/>
</dbReference>
<dbReference type="InterPro" id="IPR036812">
    <property type="entry name" value="NAD(P)_OxRdtase_dom_sf"/>
</dbReference>
<keyword evidence="1" id="KW-0560">Oxidoreductase</keyword>
<feature type="domain" description="NADP-dependent oxidoreductase" evidence="2">
    <location>
        <begin position="22"/>
        <end position="314"/>
    </location>
</feature>
<dbReference type="PANTHER" id="PTHR43625">
    <property type="entry name" value="AFLATOXIN B1 ALDEHYDE REDUCTASE"/>
    <property type="match status" value="1"/>
</dbReference>
<dbReference type="PANTHER" id="PTHR43625:SF40">
    <property type="entry name" value="ALDO-KETO REDUCTASE YAKC [NADP(+)]"/>
    <property type="match status" value="1"/>
</dbReference>
<dbReference type="HOGENOM" id="CLU_023205_2_1_11"/>
<dbReference type="InterPro" id="IPR050791">
    <property type="entry name" value="Aldo-Keto_reductase"/>
</dbReference>
<dbReference type="PATRIC" id="fig|632772.20.peg.5377"/>